<keyword evidence="3" id="KW-1185">Reference proteome</keyword>
<feature type="region of interest" description="Disordered" evidence="1">
    <location>
        <begin position="50"/>
        <end position="93"/>
    </location>
</feature>
<dbReference type="EMBL" id="LDJL01000007">
    <property type="protein sequence ID" value="KRG69958.1"/>
    <property type="molecule type" value="Genomic_DNA"/>
</dbReference>
<name>A0A0R0CKS1_9GAMM</name>
<organism evidence="2 3">
    <name type="scientific">Pseudoxanthomonas dokdonensis</name>
    <dbReference type="NCBI Taxonomy" id="344882"/>
    <lineage>
        <taxon>Bacteria</taxon>
        <taxon>Pseudomonadati</taxon>
        <taxon>Pseudomonadota</taxon>
        <taxon>Gammaproteobacteria</taxon>
        <taxon>Lysobacterales</taxon>
        <taxon>Lysobacteraceae</taxon>
        <taxon>Pseudoxanthomonas</taxon>
    </lineage>
</organism>
<gene>
    <name evidence="2" type="ORF">ABB29_06845</name>
</gene>
<evidence type="ECO:0000313" key="3">
    <source>
        <dbReference type="Proteomes" id="UP000052052"/>
    </source>
</evidence>
<comment type="caution">
    <text evidence="2">The sequence shown here is derived from an EMBL/GenBank/DDBJ whole genome shotgun (WGS) entry which is preliminary data.</text>
</comment>
<feature type="compositionally biased region" description="Polar residues" evidence="1">
    <location>
        <begin position="74"/>
        <end position="89"/>
    </location>
</feature>
<evidence type="ECO:0000256" key="1">
    <source>
        <dbReference type="SAM" id="MobiDB-lite"/>
    </source>
</evidence>
<evidence type="ECO:0000313" key="2">
    <source>
        <dbReference type="EMBL" id="KRG69958.1"/>
    </source>
</evidence>
<dbReference type="AlphaFoldDB" id="A0A0R0CKS1"/>
<proteinExistence type="predicted"/>
<dbReference type="PATRIC" id="fig|344882.3.peg.2708"/>
<reference evidence="2 3" key="1">
    <citation type="submission" date="2015-05" db="EMBL/GenBank/DDBJ databases">
        <title>Genome sequencing and analysis of members of genus Stenotrophomonas.</title>
        <authorList>
            <person name="Patil P.P."/>
            <person name="Midha S."/>
            <person name="Patil P.B."/>
        </authorList>
    </citation>
    <scope>NUCLEOTIDE SEQUENCE [LARGE SCALE GENOMIC DNA]</scope>
    <source>
        <strain evidence="2 3">DSM 21858</strain>
    </source>
</reference>
<dbReference type="Proteomes" id="UP000052052">
    <property type="component" value="Unassembled WGS sequence"/>
</dbReference>
<sequence>MRTDSFNDVTVYYSLPVYGVEPAPYLIRGPGWGQQASVLLSQAPIPTPVSSTGHAYPASRGRAQQCALTGQGRGSATRTDSFNDDTVFTPSPVYGEEPAPYLIRGAGWGQDASGHFQ</sequence>
<accession>A0A0R0CKS1</accession>
<dbReference type="STRING" id="344882.ABB29_06845"/>
<protein>
    <submittedName>
        <fullName evidence="2">Uncharacterized protein</fullName>
    </submittedName>
</protein>